<dbReference type="PANTHER" id="PTHR10631:SF1">
    <property type="entry name" value="TRMT1-LIKE PROTEIN"/>
    <property type="match status" value="1"/>
</dbReference>
<evidence type="ECO:0000256" key="5">
    <source>
        <dbReference type="ARBA" id="ARBA00022603"/>
    </source>
</evidence>
<keyword evidence="11" id="KW-0862">Zinc</keyword>
<comment type="subcellular location">
    <subcellularLocation>
        <location evidence="1">Nucleus</location>
        <location evidence="1">Nucleolus</location>
    </subcellularLocation>
</comment>
<accession>A0A9P0HG09</accession>
<evidence type="ECO:0000256" key="10">
    <source>
        <dbReference type="ARBA" id="ARBA00022771"/>
    </source>
</evidence>
<dbReference type="GO" id="GO:0005730">
    <property type="term" value="C:nucleolus"/>
    <property type="evidence" value="ECO:0007669"/>
    <property type="project" value="UniProtKB-SubCell"/>
</dbReference>
<keyword evidence="5 16" id="KW-0489">Methyltransferase</keyword>
<evidence type="ECO:0000256" key="8">
    <source>
        <dbReference type="ARBA" id="ARBA00022694"/>
    </source>
</evidence>
<dbReference type="GO" id="GO:0016423">
    <property type="term" value="F:tRNA (guanine) methyltransferase activity"/>
    <property type="evidence" value="ECO:0007669"/>
    <property type="project" value="InterPro"/>
</dbReference>
<evidence type="ECO:0000256" key="11">
    <source>
        <dbReference type="ARBA" id="ARBA00022833"/>
    </source>
</evidence>
<keyword evidence="10" id="KW-0863">Zinc-finger</keyword>
<evidence type="ECO:0000256" key="12">
    <source>
        <dbReference type="ARBA" id="ARBA00022843"/>
    </source>
</evidence>
<dbReference type="EMBL" id="OV725081">
    <property type="protein sequence ID" value="CAH1401384.1"/>
    <property type="molecule type" value="Genomic_DNA"/>
</dbReference>
<organism evidence="17 18">
    <name type="scientific">Nezara viridula</name>
    <name type="common">Southern green stink bug</name>
    <name type="synonym">Cimex viridulus</name>
    <dbReference type="NCBI Taxonomy" id="85310"/>
    <lineage>
        <taxon>Eukaryota</taxon>
        <taxon>Metazoa</taxon>
        <taxon>Ecdysozoa</taxon>
        <taxon>Arthropoda</taxon>
        <taxon>Hexapoda</taxon>
        <taxon>Insecta</taxon>
        <taxon>Pterygota</taxon>
        <taxon>Neoptera</taxon>
        <taxon>Paraneoptera</taxon>
        <taxon>Hemiptera</taxon>
        <taxon>Heteroptera</taxon>
        <taxon>Panheteroptera</taxon>
        <taxon>Pentatomomorpha</taxon>
        <taxon>Pentatomoidea</taxon>
        <taxon>Pentatomidae</taxon>
        <taxon>Pentatominae</taxon>
        <taxon>Nezara</taxon>
    </lineage>
</organism>
<keyword evidence="12" id="KW-0832">Ubl conjugation</keyword>
<keyword evidence="6 16" id="KW-0808">Transferase</keyword>
<evidence type="ECO:0000313" key="18">
    <source>
        <dbReference type="Proteomes" id="UP001152798"/>
    </source>
</evidence>
<dbReference type="GO" id="GO:0002940">
    <property type="term" value="P:tRNA N2-guanine methylation"/>
    <property type="evidence" value="ECO:0007669"/>
    <property type="project" value="TreeGrafter"/>
</dbReference>
<dbReference type="Proteomes" id="UP001152798">
    <property type="component" value="Chromosome 5"/>
</dbReference>
<evidence type="ECO:0000313" key="17">
    <source>
        <dbReference type="EMBL" id="CAH1401384.1"/>
    </source>
</evidence>
<protein>
    <recommendedName>
        <fullName evidence="15">tRNA (guanine(26)-N(2))-dimethyltransferase</fullName>
    </recommendedName>
</protein>
<evidence type="ECO:0000256" key="6">
    <source>
        <dbReference type="ARBA" id="ARBA00022679"/>
    </source>
</evidence>
<dbReference type="FunFam" id="3.30.56.70:FF:000001">
    <property type="entry name" value="tRNA (guanine(26)-N(2))-dimethyltransferase"/>
    <property type="match status" value="1"/>
</dbReference>
<dbReference type="Gene3D" id="3.40.50.150">
    <property type="entry name" value="Vaccinia Virus protein VP39"/>
    <property type="match status" value="1"/>
</dbReference>
<dbReference type="PROSITE" id="PS51626">
    <property type="entry name" value="SAM_MT_TRM1"/>
    <property type="match status" value="1"/>
</dbReference>
<keyword evidence="8 16" id="KW-0819">tRNA processing</keyword>
<keyword evidence="2" id="KW-1017">Isopeptide bond</keyword>
<keyword evidence="3" id="KW-0597">Phosphoprotein</keyword>
<keyword evidence="9" id="KW-0479">Metal-binding</keyword>
<evidence type="ECO:0000256" key="1">
    <source>
        <dbReference type="ARBA" id="ARBA00004604"/>
    </source>
</evidence>
<dbReference type="InterPro" id="IPR002905">
    <property type="entry name" value="Trm1"/>
</dbReference>
<gene>
    <name evidence="17" type="ORF">NEZAVI_LOCUS10419</name>
</gene>
<keyword evidence="14" id="KW-0539">Nucleus</keyword>
<dbReference type="GO" id="GO:0008270">
    <property type="term" value="F:zinc ion binding"/>
    <property type="evidence" value="ECO:0007669"/>
    <property type="project" value="UniProtKB-KW"/>
</dbReference>
<evidence type="ECO:0000256" key="7">
    <source>
        <dbReference type="ARBA" id="ARBA00022691"/>
    </source>
</evidence>
<dbReference type="OrthoDB" id="6349953at2759"/>
<dbReference type="GO" id="GO:0000049">
    <property type="term" value="F:tRNA binding"/>
    <property type="evidence" value="ECO:0007669"/>
    <property type="project" value="UniProtKB-UniRule"/>
</dbReference>
<dbReference type="AlphaFoldDB" id="A0A9P0HG09"/>
<evidence type="ECO:0000256" key="16">
    <source>
        <dbReference type="PROSITE-ProRule" id="PRU00958"/>
    </source>
</evidence>
<dbReference type="Pfam" id="PF02005">
    <property type="entry name" value="TRM"/>
    <property type="match status" value="2"/>
</dbReference>
<proteinExistence type="inferred from homology"/>
<keyword evidence="7 16" id="KW-0949">S-adenosyl-L-methionine</keyword>
<dbReference type="InterPro" id="IPR029063">
    <property type="entry name" value="SAM-dependent_MTases_sf"/>
</dbReference>
<dbReference type="SUPFAM" id="SSF53335">
    <property type="entry name" value="S-adenosyl-L-methionine-dependent methyltransferases"/>
    <property type="match status" value="1"/>
</dbReference>
<name>A0A9P0HG09_NEZVI</name>
<sequence>MEPEIKSSSQFEEYNEYGITVFADTKASCPRKSPLYLSKELSFVRNLVCNILNLIVQTRGSECSNKCIDVLGGTGISGILWKRILGNNVEVKINNPNEQAIDFLLRNVENNSVDVEVTIKDPCIVLHERGYNFIYLNCTNDAANYFDAALRHISRNGVLVITAKDDCALHGNNPDVAFRRYSGRITRVQYYQELGIRLVIAALARTAAKFNKAISVLCCVSYINTFTIAVIVQKGPLLANKMLENIRLLKHCMVCENRRFFPRHDGFTQDPNEVKLDCSCANKAPGKTNLELGPVWSGPIFDVSFVERLQANFKLCEQNIFSNYELSTTFDLILEEARCPTIESSDEPKRTKYDFSDQPPFYFNIHKHHPQINQLMKLNKVVERLRKMGYRASKTHFDKLAIRTDAPLSSLFEIMSSFDCNNLQ</sequence>
<comment type="similarity">
    <text evidence="16">Belongs to the class I-like SAM-binding methyltransferase superfamily. Trm1 family.</text>
</comment>
<keyword evidence="4 16" id="KW-0820">tRNA-binding</keyword>
<evidence type="ECO:0000256" key="14">
    <source>
        <dbReference type="ARBA" id="ARBA00023242"/>
    </source>
</evidence>
<evidence type="ECO:0000256" key="15">
    <source>
        <dbReference type="ARBA" id="ARBA00074266"/>
    </source>
</evidence>
<evidence type="ECO:0000256" key="2">
    <source>
        <dbReference type="ARBA" id="ARBA00022499"/>
    </source>
</evidence>
<evidence type="ECO:0000256" key="9">
    <source>
        <dbReference type="ARBA" id="ARBA00022723"/>
    </source>
</evidence>
<evidence type="ECO:0000256" key="4">
    <source>
        <dbReference type="ARBA" id="ARBA00022555"/>
    </source>
</evidence>
<dbReference type="PANTHER" id="PTHR10631">
    <property type="entry name" value="N 2 ,N 2 -DIMETHYLGUANOSINE TRNA METHYLTRANSFERASE"/>
    <property type="match status" value="1"/>
</dbReference>
<keyword evidence="18" id="KW-1185">Reference proteome</keyword>
<dbReference type="Gene3D" id="3.30.56.70">
    <property type="entry name" value="N2,N2-dimethylguanosine tRNA methyltransferase, C-terminal domain"/>
    <property type="match status" value="1"/>
</dbReference>
<evidence type="ECO:0000256" key="13">
    <source>
        <dbReference type="ARBA" id="ARBA00022884"/>
    </source>
</evidence>
<reference evidence="17" key="1">
    <citation type="submission" date="2022-01" db="EMBL/GenBank/DDBJ databases">
        <authorList>
            <person name="King R."/>
        </authorList>
    </citation>
    <scope>NUCLEOTIDE SEQUENCE</scope>
</reference>
<dbReference type="InterPro" id="IPR042296">
    <property type="entry name" value="tRNA_met_Trm1_C"/>
</dbReference>
<evidence type="ECO:0000256" key="3">
    <source>
        <dbReference type="ARBA" id="ARBA00022553"/>
    </source>
</evidence>
<keyword evidence="13 16" id="KW-0694">RNA-binding</keyword>